<gene>
    <name evidence="2" type="ORF">FSCOSCO3_A005723</name>
</gene>
<protein>
    <submittedName>
        <fullName evidence="2">Uncharacterized protein LOC122872375 isoform X2</fullName>
    </submittedName>
</protein>
<reference evidence="2 3" key="1">
    <citation type="submission" date="2024-01" db="EMBL/GenBank/DDBJ databases">
        <authorList>
            <person name="Alioto T."/>
            <person name="Alioto T."/>
            <person name="Gomez Garrido J."/>
        </authorList>
    </citation>
    <scope>NUCLEOTIDE SEQUENCE [LARGE SCALE GENOMIC DNA]</scope>
</reference>
<proteinExistence type="predicted"/>
<name>A0AAV1Q232_SCOSC</name>
<dbReference type="SUPFAM" id="SSF48726">
    <property type="entry name" value="Immunoglobulin"/>
    <property type="match status" value="1"/>
</dbReference>
<dbReference type="InterPro" id="IPR036179">
    <property type="entry name" value="Ig-like_dom_sf"/>
</dbReference>
<keyword evidence="1" id="KW-0812">Transmembrane</keyword>
<feature type="transmembrane region" description="Helical" evidence="1">
    <location>
        <begin position="120"/>
        <end position="141"/>
    </location>
</feature>
<evidence type="ECO:0000313" key="2">
    <source>
        <dbReference type="EMBL" id="CAK6977514.1"/>
    </source>
</evidence>
<keyword evidence="3" id="KW-1185">Reference proteome</keyword>
<keyword evidence="1" id="KW-0472">Membrane</keyword>
<comment type="caution">
    <text evidence="2">The sequence shown here is derived from an EMBL/GenBank/DDBJ whole genome shotgun (WGS) entry which is preliminary data.</text>
</comment>
<keyword evidence="1" id="KW-1133">Transmembrane helix</keyword>
<evidence type="ECO:0000313" key="3">
    <source>
        <dbReference type="Proteomes" id="UP001314229"/>
    </source>
</evidence>
<evidence type="ECO:0000256" key="1">
    <source>
        <dbReference type="SAM" id="Phobius"/>
    </source>
</evidence>
<organism evidence="2 3">
    <name type="scientific">Scomber scombrus</name>
    <name type="common">Atlantic mackerel</name>
    <name type="synonym">Scomber vernalis</name>
    <dbReference type="NCBI Taxonomy" id="13677"/>
    <lineage>
        <taxon>Eukaryota</taxon>
        <taxon>Metazoa</taxon>
        <taxon>Chordata</taxon>
        <taxon>Craniata</taxon>
        <taxon>Vertebrata</taxon>
        <taxon>Euteleostomi</taxon>
        <taxon>Actinopterygii</taxon>
        <taxon>Neopterygii</taxon>
        <taxon>Teleostei</taxon>
        <taxon>Neoteleostei</taxon>
        <taxon>Acanthomorphata</taxon>
        <taxon>Pelagiaria</taxon>
        <taxon>Scombriformes</taxon>
        <taxon>Scombridae</taxon>
        <taxon>Scomber</taxon>
    </lineage>
</organism>
<accession>A0AAV1Q232</accession>
<dbReference type="Proteomes" id="UP001314229">
    <property type="component" value="Unassembled WGS sequence"/>
</dbReference>
<dbReference type="AlphaFoldDB" id="A0AAV1Q232"/>
<sequence length="191" mass="21217">METIVKTISGGESDVTPLCTTAPLRTIMLIVCKIRTKRSRGEECRLLYQYGEEIDNDCDSKFRLIKGNQTIFLHLTGLTSLDSGNHSCECSHAGGTGTLHLNITVEGDEEEEASTFFNSLMVVGGVAAFVIVSGVFLGLILRKNHCRQHTRSEQHEFPECEIPCPLEDDDLYDPYENLQLPTNDVYEAISS</sequence>
<dbReference type="EMBL" id="CAWUFR010000413">
    <property type="protein sequence ID" value="CAK6977514.1"/>
    <property type="molecule type" value="Genomic_DNA"/>
</dbReference>